<dbReference type="Gene3D" id="3.40.50.1820">
    <property type="entry name" value="alpha/beta hydrolase"/>
    <property type="match status" value="1"/>
</dbReference>
<evidence type="ECO:0000259" key="3">
    <source>
        <dbReference type="Pfam" id="PF12146"/>
    </source>
</evidence>
<dbReference type="InterPro" id="IPR022742">
    <property type="entry name" value="Hydrolase_4"/>
</dbReference>
<dbReference type="SUPFAM" id="SSF53474">
    <property type="entry name" value="alpha/beta-Hydrolases"/>
    <property type="match status" value="1"/>
</dbReference>
<dbReference type="InterPro" id="IPR012354">
    <property type="entry name" value="Esterase_lipase"/>
</dbReference>
<dbReference type="Pfam" id="PF00561">
    <property type="entry name" value="Abhydrolase_1"/>
    <property type="match status" value="1"/>
</dbReference>
<evidence type="ECO:0000313" key="4">
    <source>
        <dbReference type="EMBL" id="MCQ1530036.1"/>
    </source>
</evidence>
<gene>
    <name evidence="4" type="ORF">LJD61_10820</name>
</gene>
<name>A0ABT1NFV0_9FIRM</name>
<reference evidence="4 5" key="1">
    <citation type="submission" date="2021-10" db="EMBL/GenBank/DDBJ databases">
        <title>Lutispora strain m25 sp. nov., a thermophilic, non-spore-forming bacterium isolated from a lab-scale methanogenic bioreactor digesting anaerobic sludge.</title>
        <authorList>
            <person name="El Houari A."/>
            <person name="Mcdonald J."/>
        </authorList>
    </citation>
    <scope>NUCLEOTIDE SEQUENCE [LARGE SCALE GENOMIC DNA]</scope>
    <source>
        <strain evidence="5">m25</strain>
    </source>
</reference>
<dbReference type="PIRSF" id="PIRSF017388">
    <property type="entry name" value="Esterase_lipase"/>
    <property type="match status" value="1"/>
</dbReference>
<organism evidence="4 5">
    <name type="scientific">Lutispora saccharofermentans</name>
    <dbReference type="NCBI Taxonomy" id="3024236"/>
    <lineage>
        <taxon>Bacteria</taxon>
        <taxon>Bacillati</taxon>
        <taxon>Bacillota</taxon>
        <taxon>Clostridia</taxon>
        <taxon>Lutisporales</taxon>
        <taxon>Lutisporaceae</taxon>
        <taxon>Lutispora</taxon>
    </lineage>
</organism>
<accession>A0ABT1NFV0</accession>
<dbReference type="InterPro" id="IPR000073">
    <property type="entry name" value="AB_hydrolase_1"/>
</dbReference>
<dbReference type="PANTHER" id="PTHR43798:SF31">
    <property type="entry name" value="AB HYDROLASE SUPERFAMILY PROTEIN YCLE"/>
    <property type="match status" value="1"/>
</dbReference>
<feature type="domain" description="Serine aminopeptidase S33" evidence="3">
    <location>
        <begin position="145"/>
        <end position="209"/>
    </location>
</feature>
<keyword evidence="1 4" id="KW-0378">Hydrolase</keyword>
<dbReference type="RefSeq" id="WP_255227552.1">
    <property type="nucleotide sequence ID" value="NZ_JAJEKE010000008.1"/>
</dbReference>
<dbReference type="InterPro" id="IPR050266">
    <property type="entry name" value="AB_hydrolase_sf"/>
</dbReference>
<dbReference type="InterPro" id="IPR029058">
    <property type="entry name" value="AB_hydrolase_fold"/>
</dbReference>
<dbReference type="Proteomes" id="UP001651880">
    <property type="component" value="Unassembled WGS sequence"/>
</dbReference>
<dbReference type="Pfam" id="PF12146">
    <property type="entry name" value="Hydrolase_4"/>
    <property type="match status" value="1"/>
</dbReference>
<comment type="caution">
    <text evidence="4">The sequence shown here is derived from an EMBL/GenBank/DDBJ whole genome shotgun (WGS) entry which is preliminary data.</text>
</comment>
<evidence type="ECO:0000313" key="5">
    <source>
        <dbReference type="Proteomes" id="UP001651880"/>
    </source>
</evidence>
<protein>
    <submittedName>
        <fullName evidence="4">Alpha/beta fold hydrolase</fullName>
    </submittedName>
</protein>
<dbReference type="PANTHER" id="PTHR43798">
    <property type="entry name" value="MONOACYLGLYCEROL LIPASE"/>
    <property type="match status" value="1"/>
</dbReference>
<dbReference type="EMBL" id="JAJEKE010000008">
    <property type="protein sequence ID" value="MCQ1530036.1"/>
    <property type="molecule type" value="Genomic_DNA"/>
</dbReference>
<feature type="domain" description="AB hydrolase-1" evidence="2">
    <location>
        <begin position="9"/>
        <end position="108"/>
    </location>
</feature>
<dbReference type="GO" id="GO:0016787">
    <property type="term" value="F:hydrolase activity"/>
    <property type="evidence" value="ECO:0007669"/>
    <property type="project" value="UniProtKB-KW"/>
</dbReference>
<proteinExistence type="predicted"/>
<evidence type="ECO:0000259" key="2">
    <source>
        <dbReference type="Pfam" id="PF00561"/>
    </source>
</evidence>
<sequence length="228" mass="26119">MQHNRIGYLVIHGFGGSKYEVEPFTDHLAEKGCEVACPMLKGHTGKRQDMKNATYKDWIDSAEQELLKLKERFHEIVIIGFSMGGLIAVNLACIHEIKAVITINTPIYYWNFKIVLHNLIDDIMNKSSNNFNRYFKAGKKSPIVAMYNFQLLLAQTKPKINQIHCPFLIMQAEDDDTVRTRSVDFIYSNLPSEYKKVKLYNKGGHLILRSQTANQVIADIDAFLYSLS</sequence>
<evidence type="ECO:0000256" key="1">
    <source>
        <dbReference type="ARBA" id="ARBA00022801"/>
    </source>
</evidence>
<keyword evidence="5" id="KW-1185">Reference proteome</keyword>